<evidence type="ECO:0000313" key="2">
    <source>
        <dbReference type="Proteomes" id="UP000240475"/>
    </source>
</evidence>
<name>A0AAD0I8S7_PSESX</name>
<protein>
    <submittedName>
        <fullName evidence="1">Uncharacterized protein</fullName>
    </submittedName>
</protein>
<dbReference type="EMBL" id="CP028490">
    <property type="protein sequence ID" value="AVX23386.1"/>
    <property type="molecule type" value="Genomic_DNA"/>
</dbReference>
<reference evidence="1 2" key="1">
    <citation type="submission" date="2018-04" db="EMBL/GenBank/DDBJ databases">
        <authorList>
            <person name="Cha J.-S."/>
        </authorList>
    </citation>
    <scope>NUCLEOTIDE SEQUENCE [LARGE SCALE GENOMIC DNA]</scope>
    <source>
        <strain evidence="1 2">LMG5095</strain>
    </source>
</reference>
<organism evidence="1 2">
    <name type="scientific">Pseudomonas syringae pv. atrofaciens</name>
    <dbReference type="NCBI Taxonomy" id="192087"/>
    <lineage>
        <taxon>Bacteria</taxon>
        <taxon>Pseudomonadati</taxon>
        <taxon>Pseudomonadota</taxon>
        <taxon>Gammaproteobacteria</taxon>
        <taxon>Pseudomonadales</taxon>
        <taxon>Pseudomonadaceae</taxon>
        <taxon>Pseudomonas</taxon>
        <taxon>Pseudomonas syringae</taxon>
    </lineage>
</organism>
<proteinExistence type="predicted"/>
<sequence length="168" mass="18951">MSTEEVFAFAKQMTDSIICLRDGGHHLQAAMLTYVAIEQMAWLSVEPLRSGPADFQRWVSSYMLPNCPLPCTAREIWEARNGLLHMGTAESFANRDSTEIRQVCYVYGSTPKLANKMEGVVFLRVEDLVTGYLTGVMWFLTHLESNASDLQVAEDKIARMLTQRPLNT</sequence>
<dbReference type="AlphaFoldDB" id="A0AAD0I8S7"/>
<dbReference type="Proteomes" id="UP000240475">
    <property type="component" value="Chromosome"/>
</dbReference>
<gene>
    <name evidence="1" type="ORF">DA456_08215</name>
</gene>
<accession>A0AAD0I8S7</accession>
<dbReference type="RefSeq" id="WP_029572839.1">
    <property type="nucleotide sequence ID" value="NZ_CP028490.1"/>
</dbReference>
<evidence type="ECO:0000313" key="1">
    <source>
        <dbReference type="EMBL" id="AVX23386.1"/>
    </source>
</evidence>